<keyword evidence="1" id="KW-0880">Kelch repeat</keyword>
<dbReference type="AlphaFoldDB" id="A0A1B7ZBX7"/>
<evidence type="ECO:0000313" key="5">
    <source>
        <dbReference type="Proteomes" id="UP000092164"/>
    </source>
</evidence>
<dbReference type="PANTHER" id="PTHR46376:SF1">
    <property type="entry name" value="LEUCINE-ZIPPER-LIKE TRANSCRIPTIONAL REGULATOR 1"/>
    <property type="match status" value="1"/>
</dbReference>
<feature type="signal peptide" evidence="3">
    <location>
        <begin position="1"/>
        <end position="17"/>
    </location>
</feature>
<evidence type="ECO:0000256" key="2">
    <source>
        <dbReference type="ARBA" id="ARBA00022737"/>
    </source>
</evidence>
<reference evidence="5" key="1">
    <citation type="submission" date="2016-06" db="EMBL/GenBank/DDBJ databases">
        <authorList>
            <person name="Zhan P."/>
        </authorList>
    </citation>
    <scope>NUCLEOTIDE SEQUENCE [LARGE SCALE GENOMIC DNA]</scope>
    <source>
        <strain evidence="5">T28</strain>
    </source>
</reference>
<gene>
    <name evidence="4" type="ORF">A9200_16255</name>
</gene>
<evidence type="ECO:0000256" key="3">
    <source>
        <dbReference type="SAM" id="SignalP"/>
    </source>
</evidence>
<dbReference type="Pfam" id="PF01344">
    <property type="entry name" value="Kelch_1"/>
    <property type="match status" value="1"/>
</dbReference>
<dbReference type="InterPro" id="IPR015915">
    <property type="entry name" value="Kelch-typ_b-propeller"/>
</dbReference>
<dbReference type="PANTHER" id="PTHR46376">
    <property type="entry name" value="LEUCINE-ZIPPER-LIKE TRANSCRIPTIONAL REGULATOR 1"/>
    <property type="match status" value="1"/>
</dbReference>
<evidence type="ECO:0008006" key="6">
    <source>
        <dbReference type="Google" id="ProtNLM"/>
    </source>
</evidence>
<proteinExistence type="predicted"/>
<evidence type="ECO:0000256" key="1">
    <source>
        <dbReference type="ARBA" id="ARBA00022441"/>
    </source>
</evidence>
<comment type="caution">
    <text evidence="4">The sequence shown here is derived from an EMBL/GenBank/DDBJ whole genome shotgun (WGS) entry which is preliminary data.</text>
</comment>
<dbReference type="RefSeq" id="WP_068484007.1">
    <property type="nucleotide sequence ID" value="NZ_CP018760.1"/>
</dbReference>
<dbReference type="InterPro" id="IPR006652">
    <property type="entry name" value="Kelch_1"/>
</dbReference>
<dbReference type="EMBL" id="LZFP01000008">
    <property type="protein sequence ID" value="OBR40428.1"/>
    <property type="molecule type" value="Genomic_DNA"/>
</dbReference>
<dbReference type="Pfam" id="PF24681">
    <property type="entry name" value="Kelch_KLHDC2_KLHL20_DRC7"/>
    <property type="match status" value="1"/>
</dbReference>
<evidence type="ECO:0000313" key="4">
    <source>
        <dbReference type="EMBL" id="OBR40428.1"/>
    </source>
</evidence>
<dbReference type="KEGG" id="mart:BTR34_01050"/>
<dbReference type="InterPro" id="IPR051568">
    <property type="entry name" value="LZTR1/Attractin"/>
</dbReference>
<keyword evidence="3" id="KW-0732">Signal</keyword>
<dbReference type="Gene3D" id="2.120.10.80">
    <property type="entry name" value="Kelch-type beta propeller"/>
    <property type="match status" value="2"/>
</dbReference>
<dbReference type="Proteomes" id="UP000092164">
    <property type="component" value="Unassembled WGS sequence"/>
</dbReference>
<dbReference type="STRING" id="1836467.BTR34_01050"/>
<keyword evidence="2" id="KW-0677">Repeat</keyword>
<dbReference type="SUPFAM" id="SSF117281">
    <property type="entry name" value="Kelch motif"/>
    <property type="match status" value="2"/>
</dbReference>
<protein>
    <recommendedName>
        <fullName evidence="6">Kelch motif-containing protein</fullName>
    </recommendedName>
</protein>
<feature type="chain" id="PRO_5008602532" description="Kelch motif-containing protein" evidence="3">
    <location>
        <begin position="18"/>
        <end position="429"/>
    </location>
</feature>
<organism evidence="4 5">
    <name type="scientific">Maribacter hydrothermalis</name>
    <dbReference type="NCBI Taxonomy" id="1836467"/>
    <lineage>
        <taxon>Bacteria</taxon>
        <taxon>Pseudomonadati</taxon>
        <taxon>Bacteroidota</taxon>
        <taxon>Flavobacteriia</taxon>
        <taxon>Flavobacteriales</taxon>
        <taxon>Flavobacteriaceae</taxon>
        <taxon>Maribacter</taxon>
    </lineage>
</organism>
<keyword evidence="5" id="KW-1185">Reference proteome</keyword>
<accession>A0A1B7ZBX7</accession>
<dbReference type="OrthoDB" id="211220at2"/>
<name>A0A1B7ZBX7_9FLAO</name>
<sequence>MKSKKNNFVLLSSIALAFTLFNCSSNDNEIIIQEAKTPNQAPEAFSLIAVTDAATQVTVTPTFSWNAATDPDGDPVTYEVFIGSNSNSTTNIASAISETNYTVEERLPLNKDLFWNVVAIDSERNETSSETFSFTTRDLQIPDVPVTTNAAFLERTDHTSIVFNDKIWIIGGYDGFSYLNDIWQSSDGETWTQVTDEAPFHKRSGHIAVVFDNKIWVIGGYNGVDFLRDIWQSADGENWTKITGVSPFPQNGLHNAVVFKDKLWVIGSLNAPAKLSNNIWQSTDGETWTPVDVTVPFPERYRHTTMVYDDKIWIIGGSRGGILNDVWQSADGSEWIRVTEETAMEGISDHTSVVFDSKMWIIGGRNNMLSTNRIWQSSDGETWSQVTAEAPFAERRGHTSVIFDNKIWIIGGRGGILGDSYLNDVWSMD</sequence>